<dbReference type="PANTHER" id="PTHR44227">
    <property type="match status" value="1"/>
</dbReference>
<dbReference type="GO" id="GO:0000030">
    <property type="term" value="F:mannosyltransferase activity"/>
    <property type="evidence" value="ECO:0007669"/>
    <property type="project" value="TreeGrafter"/>
</dbReference>
<dbReference type="GO" id="GO:0030968">
    <property type="term" value="P:endoplasmic reticulum unfolded protein response"/>
    <property type="evidence" value="ECO:0007669"/>
    <property type="project" value="TreeGrafter"/>
</dbReference>
<evidence type="ECO:0000256" key="2">
    <source>
        <dbReference type="ARBA" id="ARBA00022803"/>
    </source>
</evidence>
<feature type="transmembrane region" description="Helical" evidence="3">
    <location>
        <begin position="106"/>
        <end position="127"/>
    </location>
</feature>
<evidence type="ECO:0000313" key="5">
    <source>
        <dbReference type="EMBL" id="JAS26809.1"/>
    </source>
</evidence>
<name>A0A1B6C9I9_9HEMI</name>
<keyword evidence="3" id="KW-1133">Transmembrane helix</keyword>
<evidence type="ECO:0008006" key="6">
    <source>
        <dbReference type="Google" id="ProtNLM"/>
    </source>
</evidence>
<keyword evidence="2" id="KW-0802">TPR repeat</keyword>
<accession>A0A1B6C9I9</accession>
<feature type="non-terminal residue" evidence="4">
    <location>
        <position position="247"/>
    </location>
</feature>
<organism evidence="4">
    <name type="scientific">Clastoptera arizonana</name>
    <name type="common">Arizona spittle bug</name>
    <dbReference type="NCBI Taxonomy" id="38151"/>
    <lineage>
        <taxon>Eukaryota</taxon>
        <taxon>Metazoa</taxon>
        <taxon>Ecdysozoa</taxon>
        <taxon>Arthropoda</taxon>
        <taxon>Hexapoda</taxon>
        <taxon>Insecta</taxon>
        <taxon>Pterygota</taxon>
        <taxon>Neoptera</taxon>
        <taxon>Paraneoptera</taxon>
        <taxon>Hemiptera</taxon>
        <taxon>Auchenorrhyncha</taxon>
        <taxon>Cercopoidea</taxon>
        <taxon>Clastopteridae</taxon>
        <taxon>Clastoptera</taxon>
    </lineage>
</organism>
<dbReference type="EMBL" id="GEDC01010489">
    <property type="protein sequence ID" value="JAS26809.1"/>
    <property type="molecule type" value="Transcribed_RNA"/>
</dbReference>
<feature type="transmembrane region" description="Helical" evidence="3">
    <location>
        <begin position="187"/>
        <end position="207"/>
    </location>
</feature>
<feature type="transmembrane region" description="Helical" evidence="3">
    <location>
        <begin position="12"/>
        <end position="32"/>
    </location>
</feature>
<evidence type="ECO:0000256" key="3">
    <source>
        <dbReference type="SAM" id="Phobius"/>
    </source>
</evidence>
<dbReference type="EMBL" id="GEDC01027299">
    <property type="protein sequence ID" value="JAS09999.1"/>
    <property type="molecule type" value="Transcribed_RNA"/>
</dbReference>
<dbReference type="GO" id="GO:0035269">
    <property type="term" value="P:protein O-linked glycosylation via mannose"/>
    <property type="evidence" value="ECO:0007669"/>
    <property type="project" value="TreeGrafter"/>
</dbReference>
<keyword evidence="3" id="KW-0812">Transmembrane</keyword>
<dbReference type="AlphaFoldDB" id="A0A1B6C9I9"/>
<reference evidence="4" key="1">
    <citation type="submission" date="2015-12" db="EMBL/GenBank/DDBJ databases">
        <title>De novo transcriptome assembly of four potential Pierce s Disease insect vectors from Arizona vineyards.</title>
        <authorList>
            <person name="Tassone E.E."/>
        </authorList>
    </citation>
    <scope>NUCLEOTIDE SEQUENCE</scope>
</reference>
<proteinExistence type="predicted"/>
<dbReference type="GO" id="GO:0005783">
    <property type="term" value="C:endoplasmic reticulum"/>
    <property type="evidence" value="ECO:0007669"/>
    <property type="project" value="TreeGrafter"/>
</dbReference>
<sequence length="247" mass="27441">MPMKNQKTSSCIPNSYFTTGITISILAILSIISNSSSLNGEFVYDDSEAIVNNIDIKSSTSFWLLFQNDFWGRKLDHKESHKSYRPITIMTFRFNLDLAGGKLEPFSFHAVNLILHAAVTSLSLFVFQILFPDEYTQQLSFLASLIFAVHPVHTEAIAGIVGRADLLCTFFSFCALLLYAKGIGLKSITASLCYVSLSILLSALAMLSKEQGITSIGICSAYDILVVNKIHPLDLYVWLKSSLYLEK</sequence>
<dbReference type="PANTHER" id="PTHR44227:SF3">
    <property type="entry name" value="PROTEIN O-MANNOSYL-TRANSFERASE TMTC4"/>
    <property type="match status" value="1"/>
</dbReference>
<protein>
    <recommendedName>
        <fullName evidence="6">DUF1736 domain-containing protein</fullName>
    </recommendedName>
</protein>
<keyword evidence="3" id="KW-0472">Membrane</keyword>
<keyword evidence="1" id="KW-0677">Repeat</keyword>
<feature type="transmembrane region" description="Helical" evidence="3">
    <location>
        <begin position="139"/>
        <end position="154"/>
    </location>
</feature>
<gene>
    <name evidence="5" type="ORF">g.32018</name>
    <name evidence="4" type="ORF">g.32019</name>
</gene>
<evidence type="ECO:0000313" key="4">
    <source>
        <dbReference type="EMBL" id="JAS09999.1"/>
    </source>
</evidence>
<evidence type="ECO:0000256" key="1">
    <source>
        <dbReference type="ARBA" id="ARBA00022737"/>
    </source>
</evidence>
<dbReference type="InterPro" id="IPR052346">
    <property type="entry name" value="O-mannosyl-transferase_TMTC"/>
</dbReference>